<evidence type="ECO:0000256" key="1">
    <source>
        <dbReference type="HAMAP-Rule" id="MF_02088"/>
    </source>
</evidence>
<feature type="transmembrane region" description="Helical" evidence="1">
    <location>
        <begin position="25"/>
        <end position="42"/>
    </location>
</feature>
<dbReference type="AlphaFoldDB" id="A0A838XQY1"/>
<dbReference type="Proteomes" id="UP000550354">
    <property type="component" value="Unassembled WGS sequence"/>
</dbReference>
<keyword evidence="3" id="KW-1185">Reference proteome</keyword>
<keyword evidence="1" id="KW-0812">Transmembrane</keyword>
<dbReference type="EMBL" id="JACEOG010000001">
    <property type="protein sequence ID" value="MBA4609383.1"/>
    <property type="molecule type" value="Genomic_DNA"/>
</dbReference>
<dbReference type="NCBIfam" id="TIGR00697">
    <property type="entry name" value="queuosine precursor transporter"/>
    <property type="match status" value="1"/>
</dbReference>
<accession>A0A838XQY1</accession>
<evidence type="ECO:0000313" key="3">
    <source>
        <dbReference type="Proteomes" id="UP000550354"/>
    </source>
</evidence>
<feature type="transmembrane region" description="Helical" evidence="1">
    <location>
        <begin position="135"/>
        <end position="158"/>
    </location>
</feature>
<keyword evidence="1" id="KW-0813">Transport</keyword>
<reference evidence="2 3" key="1">
    <citation type="submission" date="2020-07" db="EMBL/GenBank/DDBJ databases">
        <title>Draft genome and description of Aeromicrobium phoceense strain Marseille-Q0843 isolated from healthy skin swab.</title>
        <authorList>
            <person name="Boxberger M."/>
            <person name="La Scola B."/>
        </authorList>
    </citation>
    <scope>NUCLEOTIDE SEQUENCE [LARGE SCALE GENOMIC DNA]</scope>
    <source>
        <strain evidence="2 3">Marseille-Q0843</strain>
    </source>
</reference>
<protein>
    <recommendedName>
        <fullName evidence="1">Probable queuosine precursor transporter</fullName>
        <shortName evidence="1">Q precursor transporter</shortName>
    </recommendedName>
</protein>
<comment type="caution">
    <text evidence="2">The sequence shown here is derived from an EMBL/GenBank/DDBJ whole genome shotgun (WGS) entry which is preliminary data.</text>
</comment>
<comment type="subcellular location">
    <subcellularLocation>
        <location evidence="1">Cell membrane</location>
        <topology evidence="1">Multi-pass membrane protein</topology>
    </subcellularLocation>
</comment>
<feature type="transmembrane region" description="Helical" evidence="1">
    <location>
        <begin position="204"/>
        <end position="227"/>
    </location>
</feature>
<dbReference type="InterPro" id="IPR003744">
    <property type="entry name" value="YhhQ"/>
</dbReference>
<feature type="transmembrane region" description="Helical" evidence="1">
    <location>
        <begin position="62"/>
        <end position="83"/>
    </location>
</feature>
<organism evidence="2 3">
    <name type="scientific">Aeromicrobium phoceense</name>
    <dbReference type="NCBI Taxonomy" id="2754045"/>
    <lineage>
        <taxon>Bacteria</taxon>
        <taxon>Bacillati</taxon>
        <taxon>Actinomycetota</taxon>
        <taxon>Actinomycetes</taxon>
        <taxon>Propionibacteriales</taxon>
        <taxon>Nocardioidaceae</taxon>
        <taxon>Aeromicrobium</taxon>
    </lineage>
</organism>
<dbReference type="GO" id="GO:0005886">
    <property type="term" value="C:plasma membrane"/>
    <property type="evidence" value="ECO:0007669"/>
    <property type="project" value="UniProtKB-SubCell"/>
</dbReference>
<keyword evidence="1" id="KW-1133">Transmembrane helix</keyword>
<comment type="function">
    <text evidence="1">Involved in the import of queuosine (Q) precursors, required for Q precursor salvage.</text>
</comment>
<dbReference type="HAMAP" id="MF_02088">
    <property type="entry name" value="Q_prec_transport"/>
    <property type="match status" value="1"/>
</dbReference>
<comment type="similarity">
    <text evidence="1">Belongs to the vitamin uptake transporter (VUT/ECF) (TC 2.A.88) family. Q precursor transporter subfamily.</text>
</comment>
<dbReference type="Pfam" id="PF02592">
    <property type="entry name" value="Vut_1"/>
    <property type="match status" value="1"/>
</dbReference>
<dbReference type="GO" id="GO:0022857">
    <property type="term" value="F:transmembrane transporter activity"/>
    <property type="evidence" value="ECO:0007669"/>
    <property type="project" value="UniProtKB-UniRule"/>
</dbReference>
<feature type="transmembrane region" description="Helical" evidence="1">
    <location>
        <begin position="95"/>
        <end position="115"/>
    </location>
</feature>
<keyword evidence="1" id="KW-1003">Cell membrane</keyword>
<dbReference type="PANTHER" id="PTHR34300:SF2">
    <property type="entry name" value="QUEUOSINE PRECURSOR TRANSPORTER-RELATED"/>
    <property type="match status" value="1"/>
</dbReference>
<gene>
    <name evidence="2" type="ORF">H1W00_12930</name>
</gene>
<evidence type="ECO:0000313" key="2">
    <source>
        <dbReference type="EMBL" id="MBA4609383.1"/>
    </source>
</evidence>
<name>A0A838XQY1_9ACTN</name>
<keyword evidence="1" id="KW-0472">Membrane</keyword>
<sequence>MAVVSTTPAPSPDVVRFASRGSSHFDILLALFCVVIVVSNIVASKAVEIGSGQVMLGPVQLWPLVVDGGVVLFPLAYVLGDVISEVYGLRAARRAILTGFAAAALATGTFFVVQLMPGASWYENQAAYEAVLGPVAQIVLASLAGYLVGQLLNSWVLVRMKQRNAERRLVARLIGSTGVGEVADTLIFCAIAASAIGVSTFGAFVNYFVMGVVLKVGVELLVMPITVRVIAWLKRREPTYLAA</sequence>
<dbReference type="PANTHER" id="PTHR34300">
    <property type="entry name" value="QUEUOSINE PRECURSOR TRANSPORTER-RELATED"/>
    <property type="match status" value="1"/>
</dbReference>
<feature type="transmembrane region" description="Helical" evidence="1">
    <location>
        <begin position="170"/>
        <end position="198"/>
    </location>
</feature>
<proteinExistence type="inferred from homology"/>